<dbReference type="GO" id="GO:0016020">
    <property type="term" value="C:membrane"/>
    <property type="evidence" value="ECO:0007669"/>
    <property type="project" value="UniProtKB-SubCell"/>
</dbReference>
<evidence type="ECO:0000313" key="9">
    <source>
        <dbReference type="Proteomes" id="UP000195913"/>
    </source>
</evidence>
<dbReference type="EMBL" id="FUHW01000052">
    <property type="protein sequence ID" value="SJM72289.1"/>
    <property type="molecule type" value="Genomic_DNA"/>
</dbReference>
<organism evidence="8 9">
    <name type="scientific">Arthrobacter rhombi</name>
    <dbReference type="NCBI Taxonomy" id="71253"/>
    <lineage>
        <taxon>Bacteria</taxon>
        <taxon>Bacillati</taxon>
        <taxon>Actinomycetota</taxon>
        <taxon>Actinomycetes</taxon>
        <taxon>Micrococcales</taxon>
        <taxon>Micrococcaceae</taxon>
        <taxon>Arthrobacter</taxon>
    </lineage>
</organism>
<accession>A0A1R4GVS1</accession>
<feature type="transmembrane region" description="Helical" evidence="6">
    <location>
        <begin position="49"/>
        <end position="68"/>
    </location>
</feature>
<evidence type="ECO:0000259" key="7">
    <source>
        <dbReference type="Pfam" id="PF05154"/>
    </source>
</evidence>
<evidence type="ECO:0000256" key="1">
    <source>
        <dbReference type="ARBA" id="ARBA00004141"/>
    </source>
</evidence>
<evidence type="ECO:0000256" key="5">
    <source>
        <dbReference type="SAM" id="MobiDB-lite"/>
    </source>
</evidence>
<name>A0A1R4GVS1_9MICC</name>
<keyword evidence="4 6" id="KW-0472">Membrane</keyword>
<evidence type="ECO:0000256" key="2">
    <source>
        <dbReference type="ARBA" id="ARBA00022692"/>
    </source>
</evidence>
<evidence type="ECO:0000256" key="3">
    <source>
        <dbReference type="ARBA" id="ARBA00022989"/>
    </source>
</evidence>
<dbReference type="Proteomes" id="UP000195913">
    <property type="component" value="Unassembled WGS sequence"/>
</dbReference>
<reference evidence="8 9" key="1">
    <citation type="submission" date="2017-02" db="EMBL/GenBank/DDBJ databases">
        <authorList>
            <person name="Peterson S.W."/>
        </authorList>
    </citation>
    <scope>NUCLEOTIDE SEQUENCE [LARGE SCALE GENOMIC DNA]</scope>
    <source>
        <strain evidence="8 9">B Ar 00.02</strain>
    </source>
</reference>
<evidence type="ECO:0000313" key="8">
    <source>
        <dbReference type="EMBL" id="SJM72289.1"/>
    </source>
</evidence>
<feature type="region of interest" description="Disordered" evidence="5">
    <location>
        <begin position="1"/>
        <end position="35"/>
    </location>
</feature>
<sequence length="135" mass="14633">MSDTNQSENSGQDHGTAYHQTPSPDSGPLSPVPPHQVTHITVMNPKSVGLAYVLLIFLGGLGIHKFYVDKVGMGVTYLSLTFVGGLLTLVWVGWLLIIAVWVMLIIDLFTLAGDVRRFNARQQAQISSGGAYGHR</sequence>
<proteinExistence type="predicted"/>
<gene>
    <name evidence="8" type="ORF">FM101_14740</name>
</gene>
<keyword evidence="2 6" id="KW-0812">Transmembrane</keyword>
<keyword evidence="3 6" id="KW-1133">Transmembrane helix</keyword>
<evidence type="ECO:0000256" key="4">
    <source>
        <dbReference type="ARBA" id="ARBA00023136"/>
    </source>
</evidence>
<dbReference type="Pfam" id="PF05154">
    <property type="entry name" value="TM2"/>
    <property type="match status" value="1"/>
</dbReference>
<keyword evidence="9" id="KW-1185">Reference proteome</keyword>
<feature type="compositionally biased region" description="Polar residues" evidence="5">
    <location>
        <begin position="1"/>
        <end position="24"/>
    </location>
</feature>
<dbReference type="InterPro" id="IPR007829">
    <property type="entry name" value="TM2"/>
</dbReference>
<dbReference type="AlphaFoldDB" id="A0A1R4GVS1"/>
<evidence type="ECO:0000256" key="6">
    <source>
        <dbReference type="SAM" id="Phobius"/>
    </source>
</evidence>
<protein>
    <recommendedName>
        <fullName evidence="7">TM2 domain-containing protein</fullName>
    </recommendedName>
</protein>
<feature type="transmembrane region" description="Helical" evidence="6">
    <location>
        <begin position="88"/>
        <end position="112"/>
    </location>
</feature>
<feature type="domain" description="TM2" evidence="7">
    <location>
        <begin position="45"/>
        <end position="92"/>
    </location>
</feature>
<comment type="subcellular location">
    <subcellularLocation>
        <location evidence="1">Membrane</location>
        <topology evidence="1">Multi-pass membrane protein</topology>
    </subcellularLocation>
</comment>
<dbReference type="RefSeq" id="WP_087000964.1">
    <property type="nucleotide sequence ID" value="NZ_FUHW01000052.1"/>
</dbReference>